<feature type="transmembrane region" description="Helical" evidence="13">
    <location>
        <begin position="174"/>
        <end position="201"/>
    </location>
</feature>
<evidence type="ECO:0000256" key="1">
    <source>
        <dbReference type="ARBA" id="ARBA00001947"/>
    </source>
</evidence>
<comment type="similarity">
    <text evidence="3">Belongs to the peptidase M50B family.</text>
</comment>
<evidence type="ECO:0000256" key="4">
    <source>
        <dbReference type="ARBA" id="ARBA00022475"/>
    </source>
</evidence>
<dbReference type="GO" id="GO:0005886">
    <property type="term" value="C:plasma membrane"/>
    <property type="evidence" value="ECO:0007669"/>
    <property type="project" value="UniProtKB-SubCell"/>
</dbReference>
<dbReference type="PANTHER" id="PTHR35864:SF1">
    <property type="entry name" value="ZINC METALLOPROTEASE YWHC-RELATED"/>
    <property type="match status" value="1"/>
</dbReference>
<accession>G9X2Z6</accession>
<evidence type="ECO:0000256" key="2">
    <source>
        <dbReference type="ARBA" id="ARBA00004651"/>
    </source>
</evidence>
<gene>
    <name evidence="14" type="ORF">HMPREF9629_00753</name>
</gene>
<dbReference type="GO" id="GO:0008237">
    <property type="term" value="F:metallopeptidase activity"/>
    <property type="evidence" value="ECO:0007669"/>
    <property type="project" value="UniProtKB-KW"/>
</dbReference>
<keyword evidence="9" id="KW-0862">Zinc</keyword>
<evidence type="ECO:0000256" key="11">
    <source>
        <dbReference type="ARBA" id="ARBA00023049"/>
    </source>
</evidence>
<keyword evidence="6 13" id="KW-0812">Transmembrane</keyword>
<protein>
    <recommendedName>
        <fullName evidence="16">Peptidase, M50 family</fullName>
    </recommendedName>
</protein>
<evidence type="ECO:0000256" key="5">
    <source>
        <dbReference type="ARBA" id="ARBA00022670"/>
    </source>
</evidence>
<feature type="transmembrane region" description="Helical" evidence="13">
    <location>
        <begin position="57"/>
        <end position="76"/>
    </location>
</feature>
<evidence type="ECO:0000256" key="9">
    <source>
        <dbReference type="ARBA" id="ARBA00022833"/>
    </source>
</evidence>
<keyword evidence="5" id="KW-0645">Protease</keyword>
<evidence type="ECO:0000256" key="10">
    <source>
        <dbReference type="ARBA" id="ARBA00022989"/>
    </source>
</evidence>
<keyword evidence="12 13" id="KW-0472">Membrane</keyword>
<evidence type="ECO:0000313" key="15">
    <source>
        <dbReference type="Proteomes" id="UP000006437"/>
    </source>
</evidence>
<keyword evidence="10 13" id="KW-1133">Transmembrane helix</keyword>
<dbReference type="RefSeq" id="WP_009524989.1">
    <property type="nucleotide sequence ID" value="NZ_JH414548.1"/>
</dbReference>
<dbReference type="GO" id="GO:0006508">
    <property type="term" value="P:proteolysis"/>
    <property type="evidence" value="ECO:0007669"/>
    <property type="project" value="UniProtKB-KW"/>
</dbReference>
<keyword evidence="8" id="KW-0378">Hydrolase</keyword>
<evidence type="ECO:0000256" key="6">
    <source>
        <dbReference type="ARBA" id="ARBA00022692"/>
    </source>
</evidence>
<organism evidence="14 15">
    <name type="scientific">Peptoanaerobacter stomatis</name>
    <dbReference type="NCBI Taxonomy" id="796937"/>
    <lineage>
        <taxon>Bacteria</taxon>
        <taxon>Bacillati</taxon>
        <taxon>Bacillota</taxon>
        <taxon>Clostridia</taxon>
        <taxon>Peptostreptococcales</taxon>
        <taxon>Filifactoraceae</taxon>
        <taxon>Peptoanaerobacter</taxon>
    </lineage>
</organism>
<evidence type="ECO:0008006" key="16">
    <source>
        <dbReference type="Google" id="ProtNLM"/>
    </source>
</evidence>
<name>G9X2Z6_9FIRM</name>
<evidence type="ECO:0000256" key="3">
    <source>
        <dbReference type="ARBA" id="ARBA00007931"/>
    </source>
</evidence>
<keyword evidence="4" id="KW-1003">Cell membrane</keyword>
<proteinExistence type="inferred from homology"/>
<feature type="transmembrane region" description="Helical" evidence="13">
    <location>
        <begin position="12"/>
        <end position="37"/>
    </location>
</feature>
<evidence type="ECO:0000313" key="14">
    <source>
        <dbReference type="EMBL" id="EHL11216.1"/>
    </source>
</evidence>
<dbReference type="AlphaFoldDB" id="G9X2Z6"/>
<dbReference type="HOGENOM" id="CLU_086979_1_1_9"/>
<dbReference type="InterPro" id="IPR052348">
    <property type="entry name" value="Metallopeptidase_M50B"/>
</dbReference>
<comment type="subcellular location">
    <subcellularLocation>
        <location evidence="2">Cell membrane</location>
        <topology evidence="2">Multi-pass membrane protein</topology>
    </subcellularLocation>
</comment>
<dbReference type="BioCyc" id="EBAC796937-HMP:GMGH-755-MONOMER"/>
<sequence>MGNFENYIIQLLLKFPAVLIALTFRPFAESLCAYLMGDKSQKHSGRLSISPRAHLDAVGFMLLFLVGFGWSKPVYINDREFKNRRLGLALYFVSGTIMNVLVAVIVIWIQKLLVFMGINFNELYVVLDYVVAVNLSLGAFCLLPIPPLAGYYFLLQILPLKMSMELRKLERYSLIIIMLLMFTNLASYVIKPIYTVLVMIVNLLT</sequence>
<keyword evidence="7" id="KW-0479">Metal-binding</keyword>
<comment type="caution">
    <text evidence="14">The sequence shown here is derived from an EMBL/GenBank/DDBJ whole genome shotgun (WGS) entry which is preliminary data.</text>
</comment>
<dbReference type="GO" id="GO:0046872">
    <property type="term" value="F:metal ion binding"/>
    <property type="evidence" value="ECO:0007669"/>
    <property type="project" value="UniProtKB-KW"/>
</dbReference>
<feature type="transmembrane region" description="Helical" evidence="13">
    <location>
        <begin position="88"/>
        <end position="109"/>
    </location>
</feature>
<feature type="transmembrane region" description="Helical" evidence="13">
    <location>
        <begin position="129"/>
        <end position="154"/>
    </location>
</feature>
<evidence type="ECO:0000256" key="8">
    <source>
        <dbReference type="ARBA" id="ARBA00022801"/>
    </source>
</evidence>
<dbReference type="EMBL" id="AFZE01000056">
    <property type="protein sequence ID" value="EHL11216.1"/>
    <property type="molecule type" value="Genomic_DNA"/>
</dbReference>
<evidence type="ECO:0000256" key="12">
    <source>
        <dbReference type="ARBA" id="ARBA00023136"/>
    </source>
</evidence>
<dbReference type="PANTHER" id="PTHR35864">
    <property type="entry name" value="ZINC METALLOPROTEASE MJ0611-RELATED"/>
    <property type="match status" value="1"/>
</dbReference>
<evidence type="ECO:0000256" key="13">
    <source>
        <dbReference type="SAM" id="Phobius"/>
    </source>
</evidence>
<comment type="cofactor">
    <cofactor evidence="1">
        <name>Zn(2+)</name>
        <dbReference type="ChEBI" id="CHEBI:29105"/>
    </cofactor>
</comment>
<reference evidence="14 15" key="1">
    <citation type="submission" date="2011-08" db="EMBL/GenBank/DDBJ databases">
        <title>The Genome Sequence of Eubacteriaceae bacterium ACC19a.</title>
        <authorList>
            <consortium name="The Broad Institute Genome Sequencing Platform"/>
            <person name="Earl A."/>
            <person name="Ward D."/>
            <person name="Feldgarden M."/>
            <person name="Gevers D."/>
            <person name="Sizova M."/>
            <person name="Hazen A."/>
            <person name="Epstein S."/>
            <person name="Young S.K."/>
            <person name="Zeng Q."/>
            <person name="Gargeya S."/>
            <person name="Fitzgerald M."/>
            <person name="Haas B."/>
            <person name="Abouelleil A."/>
            <person name="Alvarado L."/>
            <person name="Arachchi H.M."/>
            <person name="Berlin A."/>
            <person name="Brown A."/>
            <person name="Chapman S.B."/>
            <person name="Chen Z."/>
            <person name="Dunbar C."/>
            <person name="Freedman E."/>
            <person name="Gearin G."/>
            <person name="Gellesch M."/>
            <person name="Goldberg J."/>
            <person name="Griggs A."/>
            <person name="Gujja S."/>
            <person name="Heiman D."/>
            <person name="Howarth C."/>
            <person name="Larson L."/>
            <person name="Lui A."/>
            <person name="MacDonald P.J.P."/>
            <person name="Montmayeur A."/>
            <person name="Murphy C."/>
            <person name="Neiman D."/>
            <person name="Pearson M."/>
            <person name="Priest M."/>
            <person name="Roberts A."/>
            <person name="Saif S."/>
            <person name="Shea T."/>
            <person name="Shenoy N."/>
            <person name="Sisk P."/>
            <person name="Stolte C."/>
            <person name="Sykes S."/>
            <person name="Wortman J."/>
            <person name="Nusbaum C."/>
            <person name="Birren B."/>
        </authorList>
    </citation>
    <scope>NUCLEOTIDE SEQUENCE [LARGE SCALE GENOMIC DNA]</scope>
    <source>
        <strain evidence="14 15">ACC19a</strain>
    </source>
</reference>
<keyword evidence="11" id="KW-0482">Metalloprotease</keyword>
<dbReference type="InterPro" id="IPR044537">
    <property type="entry name" value="Rip2-like"/>
</dbReference>
<dbReference type="Proteomes" id="UP000006437">
    <property type="component" value="Unassembled WGS sequence"/>
</dbReference>
<dbReference type="CDD" id="cd06158">
    <property type="entry name" value="S2P-M50_like_1"/>
    <property type="match status" value="1"/>
</dbReference>
<evidence type="ECO:0000256" key="7">
    <source>
        <dbReference type="ARBA" id="ARBA00022723"/>
    </source>
</evidence>